<evidence type="ECO:0000313" key="2">
    <source>
        <dbReference type="Proteomes" id="UP000183642"/>
    </source>
</evidence>
<dbReference type="AlphaFoldDB" id="A0A1I5HET2"/>
<dbReference type="Proteomes" id="UP000183642">
    <property type="component" value="Unassembled WGS sequence"/>
</dbReference>
<keyword evidence="2" id="KW-1185">Reference proteome</keyword>
<accession>A0A1I5HET2</accession>
<dbReference type="RefSeq" id="WP_075014946.1">
    <property type="nucleotide sequence ID" value="NZ_FOWE01000009.1"/>
</dbReference>
<evidence type="ECO:0000313" key="1">
    <source>
        <dbReference type="EMBL" id="SFO46679.1"/>
    </source>
</evidence>
<dbReference type="EMBL" id="FOWE01000009">
    <property type="protein sequence ID" value="SFO46679.1"/>
    <property type="molecule type" value="Genomic_DNA"/>
</dbReference>
<sequence>MPFHFSTDADRQAMREAAEEMRVHRELVERYTVCREGDCTPITPGQMQVVNGLRRIDPNRPR</sequence>
<gene>
    <name evidence="1" type="ORF">SAMN05660359_03645</name>
</gene>
<organism evidence="1 2">
    <name type="scientific">Geodermatophilus obscurus</name>
    <dbReference type="NCBI Taxonomy" id="1861"/>
    <lineage>
        <taxon>Bacteria</taxon>
        <taxon>Bacillati</taxon>
        <taxon>Actinomycetota</taxon>
        <taxon>Actinomycetes</taxon>
        <taxon>Geodermatophilales</taxon>
        <taxon>Geodermatophilaceae</taxon>
        <taxon>Geodermatophilus</taxon>
    </lineage>
</organism>
<proteinExistence type="predicted"/>
<protein>
    <submittedName>
        <fullName evidence="1">Uncharacterized protein</fullName>
    </submittedName>
</protein>
<reference evidence="2" key="1">
    <citation type="submission" date="2016-10" db="EMBL/GenBank/DDBJ databases">
        <authorList>
            <person name="Varghese N."/>
            <person name="Submissions S."/>
        </authorList>
    </citation>
    <scope>NUCLEOTIDE SEQUENCE [LARGE SCALE GENOMIC DNA]</scope>
    <source>
        <strain evidence="2">DSM 43161</strain>
    </source>
</reference>
<dbReference type="OrthoDB" id="5195710at2"/>
<name>A0A1I5HET2_9ACTN</name>